<dbReference type="GO" id="GO:0009435">
    <property type="term" value="P:NAD+ biosynthetic process"/>
    <property type="evidence" value="ECO:0007669"/>
    <property type="project" value="UniProtKB-UniRule"/>
</dbReference>
<feature type="domain" description="CN hydrolase" evidence="10">
    <location>
        <begin position="17"/>
        <end position="280"/>
    </location>
</feature>
<dbReference type="Pfam" id="PF00795">
    <property type="entry name" value="CN_hydrolase"/>
    <property type="match status" value="1"/>
</dbReference>
<evidence type="ECO:0000256" key="4">
    <source>
        <dbReference type="ARBA" id="ARBA00022741"/>
    </source>
</evidence>
<dbReference type="HAMAP" id="MF_02090">
    <property type="entry name" value="NadE_glutamine_dep"/>
    <property type="match status" value="1"/>
</dbReference>
<dbReference type="PANTHER" id="PTHR23090:SF9">
    <property type="entry name" value="GLUTAMINE-DEPENDENT NAD(+) SYNTHETASE"/>
    <property type="match status" value="1"/>
</dbReference>
<evidence type="ECO:0000256" key="2">
    <source>
        <dbReference type="ARBA" id="ARBA00007145"/>
    </source>
</evidence>
<dbReference type="InterPro" id="IPR022310">
    <property type="entry name" value="NAD/GMP_synthase"/>
</dbReference>
<feature type="binding site" evidence="7">
    <location>
        <position position="452"/>
    </location>
    <ligand>
        <name>deamido-NAD(+)</name>
        <dbReference type="ChEBI" id="CHEBI:58437"/>
        <note>ligand shared between two neighboring subunits</note>
    </ligand>
</feature>
<dbReference type="Gene3D" id="3.60.110.10">
    <property type="entry name" value="Carbon-nitrogen hydrolase"/>
    <property type="match status" value="1"/>
</dbReference>
<keyword evidence="4 7" id="KW-0547">Nucleotide-binding</keyword>
<dbReference type="InterPro" id="IPR003694">
    <property type="entry name" value="NAD_synthase"/>
</dbReference>
<dbReference type="GO" id="GO:0005737">
    <property type="term" value="C:cytoplasm"/>
    <property type="evidence" value="ECO:0007669"/>
    <property type="project" value="InterPro"/>
</dbReference>
<comment type="catalytic activity">
    <reaction evidence="7 8">
        <text>deamido-NAD(+) + L-glutamine + ATP + H2O = L-glutamate + AMP + diphosphate + NAD(+) + H(+)</text>
        <dbReference type="Rhea" id="RHEA:24384"/>
        <dbReference type="ChEBI" id="CHEBI:15377"/>
        <dbReference type="ChEBI" id="CHEBI:15378"/>
        <dbReference type="ChEBI" id="CHEBI:29985"/>
        <dbReference type="ChEBI" id="CHEBI:30616"/>
        <dbReference type="ChEBI" id="CHEBI:33019"/>
        <dbReference type="ChEBI" id="CHEBI:57540"/>
        <dbReference type="ChEBI" id="CHEBI:58359"/>
        <dbReference type="ChEBI" id="CHEBI:58437"/>
        <dbReference type="ChEBI" id="CHEBI:456215"/>
        <dbReference type="EC" id="6.3.5.1"/>
    </reaction>
</comment>
<evidence type="ECO:0000313" key="11">
    <source>
        <dbReference type="EMBL" id="PRR78318.1"/>
    </source>
</evidence>
<dbReference type="EMBL" id="PVXO01000047">
    <property type="protein sequence ID" value="PRR78318.1"/>
    <property type="molecule type" value="Genomic_DNA"/>
</dbReference>
<dbReference type="InterPro" id="IPR036526">
    <property type="entry name" value="C-N_Hydrolase_sf"/>
</dbReference>
<dbReference type="FunFam" id="3.40.50.620:FF:000155">
    <property type="entry name" value="Glutamine-dependent NAD(+) synthetase"/>
    <property type="match status" value="1"/>
</dbReference>
<feature type="binding site" evidence="7">
    <location>
        <position position="481"/>
    </location>
    <ligand>
        <name>deamido-NAD(+)</name>
        <dbReference type="ChEBI" id="CHEBI:58437"/>
        <note>ligand shared between two neighboring subunits</note>
    </ligand>
</feature>
<feature type="binding site" evidence="7">
    <location>
        <begin position="486"/>
        <end position="489"/>
    </location>
    <ligand>
        <name>deamido-NAD(+)</name>
        <dbReference type="ChEBI" id="CHEBI:58437"/>
        <note>ligand shared between two neighboring subunits</note>
    </ligand>
</feature>
<evidence type="ECO:0000256" key="8">
    <source>
        <dbReference type="PIRNR" id="PIRNR006630"/>
    </source>
</evidence>
<gene>
    <name evidence="7 11" type="primary">nadE</name>
    <name evidence="11" type="ORF">CLLI_17450</name>
</gene>
<keyword evidence="12" id="KW-1185">Reference proteome</keyword>
<dbReference type="Gene3D" id="1.10.10.1140">
    <property type="entry name" value="Glutamine-dependent NAD+ synthetase, C-terminal domain"/>
    <property type="match status" value="1"/>
</dbReference>
<dbReference type="InterPro" id="IPR003010">
    <property type="entry name" value="C-N_Hydrolase"/>
</dbReference>
<dbReference type="SUPFAM" id="SSF56317">
    <property type="entry name" value="Carbon-nitrogen hydrolase"/>
    <property type="match status" value="1"/>
</dbReference>
<keyword evidence="5 7" id="KW-0067">ATP-binding</keyword>
<protein>
    <recommendedName>
        <fullName evidence="7 8">Glutamine-dependent NAD(+) synthetase</fullName>
        <ecNumber evidence="7 8">6.3.5.1</ecNumber>
    </recommendedName>
    <alternativeName>
        <fullName evidence="7 8">NAD(+) synthase [glutamine-hydrolyzing]</fullName>
    </alternativeName>
</protein>
<feature type="active site" description="Nucleophile; for glutaminase activity" evidence="7">
    <location>
        <position position="180"/>
    </location>
</feature>
<accession>A0A2T0B347</accession>
<dbReference type="Gene3D" id="3.40.50.620">
    <property type="entry name" value="HUPs"/>
    <property type="match status" value="1"/>
</dbReference>
<evidence type="ECO:0000256" key="3">
    <source>
        <dbReference type="ARBA" id="ARBA00022598"/>
    </source>
</evidence>
<feature type="binding site" evidence="7">
    <location>
        <position position="132"/>
    </location>
    <ligand>
        <name>L-glutamine</name>
        <dbReference type="ChEBI" id="CHEBI:58359"/>
    </ligand>
</feature>
<comment type="pathway">
    <text evidence="1 7 8">Cofactor biosynthesis; NAD(+) biosynthesis; NAD(+) from deamido-NAD(+) (L-Gln route): step 1/1.</text>
</comment>
<keyword evidence="3 7" id="KW-0436">Ligase</keyword>
<evidence type="ECO:0000259" key="10">
    <source>
        <dbReference type="PROSITE" id="PS50263"/>
    </source>
</evidence>
<dbReference type="SUPFAM" id="SSF52402">
    <property type="entry name" value="Adenine nucleotide alpha hydrolases-like"/>
    <property type="match status" value="1"/>
</dbReference>
<dbReference type="PROSITE" id="PS50263">
    <property type="entry name" value="CN_HYDROLASE"/>
    <property type="match status" value="1"/>
</dbReference>
<evidence type="ECO:0000256" key="9">
    <source>
        <dbReference type="RuleBase" id="RU003811"/>
    </source>
</evidence>
<sequence>MDAFIKEGYYSPHEDFINVAAACPITSVSHIDFNIKNIKECIDESLAKNVKAVVFPELCITSYTCSDLFLNRQLLSSSLRALEDLCNYLNNKDILVAVGAPLIYGDLLYNCAFIIYDGTILGIVPKSYIPNYTEFYEKRWFTEGIDIVDKTVDLYFQKHIPFGVDLLFKSGAFKFAFEICEDMWVTIPPSSYLSLKGANIIGNLSASNEIVSKAVYRRDLVKSQSARCMAAYIYASSGVFESSTDLLFSGHLLISENGILLKENERFQRHNEIITCSVDVEKLNGERLKNVSYRDNSRFCPFKIREIEFQFKNFNNFTFHRFVDKHPFVPRENSERESRCKEIFNIQSSALAKRFTHTGLKKAVIGISGGLDSTLALLVAVRTFDMLNIHRKNIITITMPGFGTTDRTYNNAVNLCKNLGTDLREINIVDSCLQHFKDIGHDPKIHDVTYENVQARERTQILMDIANKEGGLVIGTGDLSELALGWCTYNGDHMSMYAVNCSIPKTLVRYLVRYVADNEADKTTSNILLDILDTPVSPELLPKDKEGNITQKTEDIVGPYELHDFFLYYFVKGTAPGKILFLAKEAFKGLYDEDTIKKWLNTFIRRFFSQQFKRSAMPDGPKVGTISLSPRGDLRMPSDASSTLFLESIDYRE</sequence>
<feature type="active site" description="Proton acceptor; for glutaminase activity" evidence="7">
    <location>
        <position position="57"/>
    </location>
</feature>
<feature type="active site" description="For glutaminase activity" evidence="7">
    <location>
        <position position="126"/>
    </location>
</feature>
<dbReference type="CDD" id="cd00553">
    <property type="entry name" value="NAD_synthase"/>
    <property type="match status" value="1"/>
</dbReference>
<proteinExistence type="inferred from homology"/>
<dbReference type="CDD" id="cd07570">
    <property type="entry name" value="GAT_Gln-NAD-synth"/>
    <property type="match status" value="1"/>
</dbReference>
<feature type="binding site" evidence="7">
    <location>
        <position position="207"/>
    </location>
    <ligand>
        <name>L-glutamine</name>
        <dbReference type="ChEBI" id="CHEBI:58359"/>
    </ligand>
</feature>
<dbReference type="InterPro" id="IPR041856">
    <property type="entry name" value="NAD+_synth_C"/>
</dbReference>
<evidence type="ECO:0000256" key="7">
    <source>
        <dbReference type="HAMAP-Rule" id="MF_02090"/>
    </source>
</evidence>
<dbReference type="Pfam" id="PF02540">
    <property type="entry name" value="NAD_synthase"/>
    <property type="match status" value="1"/>
</dbReference>
<evidence type="ECO:0000256" key="6">
    <source>
        <dbReference type="ARBA" id="ARBA00023027"/>
    </source>
</evidence>
<evidence type="ECO:0000256" key="1">
    <source>
        <dbReference type="ARBA" id="ARBA00005188"/>
    </source>
</evidence>
<dbReference type="Proteomes" id="UP000239706">
    <property type="component" value="Unassembled WGS sequence"/>
</dbReference>
<reference evidence="11 12" key="1">
    <citation type="submission" date="2018-03" db="EMBL/GenBank/DDBJ databases">
        <title>Genome sequence of Clostridium liquoris DSM 100320.</title>
        <authorList>
            <person name="Poehlein A."/>
            <person name="Daniel R."/>
        </authorList>
    </citation>
    <scope>NUCLEOTIDE SEQUENCE [LARGE SCALE GENOMIC DNA]</scope>
    <source>
        <strain evidence="11 12">DSM 100320</strain>
    </source>
</reference>
<comment type="similarity">
    <text evidence="2 7 8">In the C-terminal section; belongs to the NAD synthetase family.</text>
</comment>
<keyword evidence="6 7" id="KW-0520">NAD</keyword>
<organism evidence="11 12">
    <name type="scientific">Clostridium liquoris</name>
    <dbReference type="NCBI Taxonomy" id="1289519"/>
    <lineage>
        <taxon>Bacteria</taxon>
        <taxon>Bacillati</taxon>
        <taxon>Bacillota</taxon>
        <taxon>Clostridia</taxon>
        <taxon>Eubacteriales</taxon>
        <taxon>Clostridiaceae</taxon>
        <taxon>Clostridium</taxon>
    </lineage>
</organism>
<evidence type="ECO:0000313" key="12">
    <source>
        <dbReference type="Proteomes" id="UP000239706"/>
    </source>
</evidence>
<feature type="binding site" evidence="7">
    <location>
        <position position="213"/>
    </location>
    <ligand>
        <name>L-glutamine</name>
        <dbReference type="ChEBI" id="CHEBI:58359"/>
    </ligand>
</feature>
<dbReference type="InterPro" id="IPR014445">
    <property type="entry name" value="Gln-dep_NAD_synthase"/>
</dbReference>
<feature type="binding site" evidence="7">
    <location>
        <begin position="366"/>
        <end position="373"/>
    </location>
    <ligand>
        <name>ATP</name>
        <dbReference type="ChEBI" id="CHEBI:30616"/>
    </ligand>
</feature>
<dbReference type="PIRSF" id="PIRSF006630">
    <property type="entry name" value="NADS_GAT"/>
    <property type="match status" value="1"/>
</dbReference>
<feature type="binding site" evidence="7">
    <location>
        <position position="476"/>
    </location>
    <ligand>
        <name>ATP</name>
        <dbReference type="ChEBI" id="CHEBI:30616"/>
    </ligand>
</feature>
<dbReference type="NCBIfam" id="TIGR00552">
    <property type="entry name" value="nadE"/>
    <property type="match status" value="1"/>
</dbReference>
<dbReference type="OrthoDB" id="9803818at2"/>
<dbReference type="UniPathway" id="UPA00253">
    <property type="reaction ID" value="UER00334"/>
</dbReference>
<dbReference type="RefSeq" id="WP_106063832.1">
    <property type="nucleotide sequence ID" value="NZ_PVXO01000047.1"/>
</dbReference>
<evidence type="ECO:0000256" key="5">
    <source>
        <dbReference type="ARBA" id="ARBA00022840"/>
    </source>
</evidence>
<dbReference type="InterPro" id="IPR014729">
    <property type="entry name" value="Rossmann-like_a/b/a_fold"/>
</dbReference>
<dbReference type="GO" id="GO:0004359">
    <property type="term" value="F:glutaminase activity"/>
    <property type="evidence" value="ECO:0007669"/>
    <property type="project" value="InterPro"/>
</dbReference>
<dbReference type="NCBIfam" id="NF002730">
    <property type="entry name" value="PRK02628.1"/>
    <property type="match status" value="1"/>
</dbReference>
<dbReference type="AlphaFoldDB" id="A0A2T0B347"/>
<comment type="similarity">
    <text evidence="9">Belongs to the NAD synthetase family.</text>
</comment>
<comment type="function">
    <text evidence="7">Catalyzes the ATP-dependent amidation of deamido-NAD to form NAD. Uses L-glutamine as a nitrogen source.</text>
</comment>
<name>A0A2T0B347_9CLOT</name>
<dbReference type="GO" id="GO:0008795">
    <property type="term" value="F:NAD+ synthase activity"/>
    <property type="evidence" value="ECO:0007669"/>
    <property type="project" value="UniProtKB-UniRule"/>
</dbReference>
<dbReference type="PANTHER" id="PTHR23090">
    <property type="entry name" value="NH 3 /GLUTAMINE-DEPENDENT NAD + SYNTHETASE"/>
    <property type="match status" value="1"/>
</dbReference>
<dbReference type="EC" id="6.3.5.1" evidence="7 8"/>
<comment type="caution">
    <text evidence="11">The sequence shown here is derived from an EMBL/GenBank/DDBJ whole genome shotgun (WGS) entry which is preliminary data.</text>
</comment>
<dbReference type="GO" id="GO:0003952">
    <property type="term" value="F:NAD+ synthase (glutamine-hydrolyzing) activity"/>
    <property type="evidence" value="ECO:0007669"/>
    <property type="project" value="UniProtKB-UniRule"/>
</dbReference>
<dbReference type="GO" id="GO:0005524">
    <property type="term" value="F:ATP binding"/>
    <property type="evidence" value="ECO:0007669"/>
    <property type="project" value="UniProtKB-UniRule"/>
</dbReference>
<feature type="binding site" evidence="7">
    <location>
        <position position="613"/>
    </location>
    <ligand>
        <name>deamido-NAD(+)</name>
        <dbReference type="ChEBI" id="CHEBI:58437"/>
        <note>ligand shared between two neighboring subunits</note>
    </ligand>
</feature>